<evidence type="ECO:0000259" key="2">
    <source>
        <dbReference type="Pfam" id="PF13439"/>
    </source>
</evidence>
<dbReference type="CDD" id="cd03801">
    <property type="entry name" value="GT4_PimA-like"/>
    <property type="match status" value="1"/>
</dbReference>
<keyword evidence="3" id="KW-0808">Transferase</keyword>
<comment type="caution">
    <text evidence="3">The sequence shown here is derived from an EMBL/GenBank/DDBJ whole genome shotgun (WGS) entry which is preliminary data.</text>
</comment>
<dbReference type="InterPro" id="IPR001296">
    <property type="entry name" value="Glyco_trans_1"/>
</dbReference>
<dbReference type="STRING" id="1618550.UT39_C0017G0016"/>
<feature type="domain" description="Glycosyltransferase subfamily 4-like N-terminal" evidence="2">
    <location>
        <begin position="14"/>
        <end position="188"/>
    </location>
</feature>
<dbReference type="GO" id="GO:0016757">
    <property type="term" value="F:glycosyltransferase activity"/>
    <property type="evidence" value="ECO:0007669"/>
    <property type="project" value="InterPro"/>
</dbReference>
<dbReference type="Gene3D" id="3.40.50.2000">
    <property type="entry name" value="Glycogen Phosphorylase B"/>
    <property type="match status" value="2"/>
</dbReference>
<organism evidence="3 4">
    <name type="scientific">Candidatus Woesebacteria bacterium GW2011_GWA1_39_21</name>
    <dbReference type="NCBI Taxonomy" id="1618550"/>
    <lineage>
        <taxon>Bacteria</taxon>
        <taxon>Candidatus Woeseibacteriota</taxon>
    </lineage>
</organism>
<feature type="domain" description="Glycosyl transferase family 1" evidence="1">
    <location>
        <begin position="199"/>
        <end position="356"/>
    </location>
</feature>
<dbReference type="PANTHER" id="PTHR45947">
    <property type="entry name" value="SULFOQUINOVOSYL TRANSFERASE SQD2"/>
    <property type="match status" value="1"/>
</dbReference>
<dbReference type="AlphaFoldDB" id="A0A0G0RAF0"/>
<reference evidence="3 4" key="1">
    <citation type="journal article" date="2015" name="Nature">
        <title>rRNA introns, odd ribosomes, and small enigmatic genomes across a large radiation of phyla.</title>
        <authorList>
            <person name="Brown C.T."/>
            <person name="Hug L.A."/>
            <person name="Thomas B.C."/>
            <person name="Sharon I."/>
            <person name="Castelle C.J."/>
            <person name="Singh A."/>
            <person name="Wilkins M.J."/>
            <person name="Williams K.H."/>
            <person name="Banfield J.F."/>
        </authorList>
    </citation>
    <scope>NUCLEOTIDE SEQUENCE [LARGE SCALE GENOMIC DNA]</scope>
</reference>
<dbReference type="Pfam" id="PF13439">
    <property type="entry name" value="Glyco_transf_4"/>
    <property type="match status" value="1"/>
</dbReference>
<evidence type="ECO:0000259" key="1">
    <source>
        <dbReference type="Pfam" id="PF00534"/>
    </source>
</evidence>
<protein>
    <submittedName>
        <fullName evidence="3">Glycosyltransferase</fullName>
    </submittedName>
</protein>
<proteinExistence type="predicted"/>
<sequence>MNILLISPYFEPAVGGVETHLSDLVKYLASKKHIVFVRAYKALGSKFRGKTNEDSQYLKIHRMWWPDFNLVFKLERFAFLRTIYIGFGLFIDCFLFLLNHSKEIDVVQVHGFIAALWSLPLAKIFKKRYVVNTHVGFKFEEASLMTKMVSYVLESSDAVLVLTKNAKDALVEIGVNPSKIIIYHYWVDQDIFKPQMSAKKKLGWGDRFTVLFVGRLVEVKGIRTILKLASKLSNITFVIVGSGPLTDLVKTASEKIKNIRFLGKVNNKDLPIYYCASDVLLIPSRIIKQEYEEGIPRVMIEALSCGLPVITTPSGGIPDVFNEKIGSMEDDNYIEIKKSIQKFVLDRKLLKRKSESCREFALANFGIKNAQIIEQSLFS</sequence>
<dbReference type="EMBL" id="LBWP01000017">
    <property type="protein sequence ID" value="KKR10652.1"/>
    <property type="molecule type" value="Genomic_DNA"/>
</dbReference>
<evidence type="ECO:0000313" key="3">
    <source>
        <dbReference type="EMBL" id="KKR10652.1"/>
    </source>
</evidence>
<dbReference type="Proteomes" id="UP000034246">
    <property type="component" value="Unassembled WGS sequence"/>
</dbReference>
<dbReference type="Pfam" id="PF00534">
    <property type="entry name" value="Glycos_transf_1"/>
    <property type="match status" value="1"/>
</dbReference>
<gene>
    <name evidence="3" type="ORF">UT39_C0017G0016</name>
</gene>
<dbReference type="InterPro" id="IPR050194">
    <property type="entry name" value="Glycosyltransferase_grp1"/>
</dbReference>
<evidence type="ECO:0000313" key="4">
    <source>
        <dbReference type="Proteomes" id="UP000034246"/>
    </source>
</evidence>
<dbReference type="InterPro" id="IPR028098">
    <property type="entry name" value="Glyco_trans_4-like_N"/>
</dbReference>
<accession>A0A0G0RAF0</accession>
<dbReference type="SUPFAM" id="SSF53756">
    <property type="entry name" value="UDP-Glycosyltransferase/glycogen phosphorylase"/>
    <property type="match status" value="1"/>
</dbReference>
<name>A0A0G0RAF0_9BACT</name>
<dbReference type="PANTHER" id="PTHR45947:SF3">
    <property type="entry name" value="SULFOQUINOVOSYL TRANSFERASE SQD2"/>
    <property type="match status" value="1"/>
</dbReference>